<dbReference type="Pfam" id="PF11528">
    <property type="entry name" value="DUF3224"/>
    <property type="match status" value="1"/>
</dbReference>
<dbReference type="KEGG" id="bgoe:IFJ75_07030"/>
<accession>A0A975C3M3</accession>
<dbReference type="EMBL" id="CP062222">
    <property type="protein sequence ID" value="QTC93241.1"/>
    <property type="molecule type" value="Genomic_DNA"/>
</dbReference>
<evidence type="ECO:0000313" key="2">
    <source>
        <dbReference type="Proteomes" id="UP000663918"/>
    </source>
</evidence>
<dbReference type="Proteomes" id="UP000663918">
    <property type="component" value="Chromosome"/>
</dbReference>
<dbReference type="InterPro" id="IPR021607">
    <property type="entry name" value="DUF3224"/>
</dbReference>
<name>A0A975C3M3_9CAUL</name>
<gene>
    <name evidence="1" type="ORF">IFJ75_07030</name>
</gene>
<proteinExistence type="predicted"/>
<reference evidence="1" key="1">
    <citation type="submission" date="2020-09" db="EMBL/GenBank/DDBJ databases">
        <title>Brevundimonas sp. LVF2 isolated from a puddle in Goettingen, Germany.</title>
        <authorList>
            <person name="Friedrich I."/>
            <person name="Klassen A."/>
            <person name="Hannes N."/>
            <person name="Schneider D."/>
            <person name="Hertel R."/>
            <person name="Daniel R."/>
        </authorList>
    </citation>
    <scope>NUCLEOTIDE SEQUENCE</scope>
    <source>
        <strain evidence="1">LVF2</strain>
    </source>
</reference>
<keyword evidence="2" id="KW-1185">Reference proteome</keyword>
<dbReference type="SUPFAM" id="SSF159238">
    <property type="entry name" value="SO1590-like"/>
    <property type="match status" value="1"/>
</dbReference>
<protein>
    <submittedName>
        <fullName evidence="1">DUF3224 domain-containing protein</fullName>
    </submittedName>
</protein>
<sequence length="137" mass="14141">MTAAAETRHALGTFDVSITPVQRAPDAAPDAPGRMTLKKTFHGGLTGTGVGEMLATMAGGNSGAYVAMERVTGTLEGREGTFALVHRGLMDQGAQDLLITIVPGSGTDGLAGITGVFHLTIEGGEHRYDLEYSLPAN</sequence>
<organism evidence="1 2">
    <name type="scientific">Brevundimonas goettingensis</name>
    <dbReference type="NCBI Taxonomy" id="2774190"/>
    <lineage>
        <taxon>Bacteria</taxon>
        <taxon>Pseudomonadati</taxon>
        <taxon>Pseudomonadota</taxon>
        <taxon>Alphaproteobacteria</taxon>
        <taxon>Caulobacterales</taxon>
        <taxon>Caulobacteraceae</taxon>
        <taxon>Brevundimonas</taxon>
    </lineage>
</organism>
<dbReference type="InterPro" id="IPR023159">
    <property type="entry name" value="SO1590-like_sf"/>
</dbReference>
<dbReference type="Gene3D" id="2.40.350.10">
    <property type="entry name" value="SO1590-like"/>
    <property type="match status" value="1"/>
</dbReference>
<dbReference type="AlphaFoldDB" id="A0A975C3M3"/>
<evidence type="ECO:0000313" key="1">
    <source>
        <dbReference type="EMBL" id="QTC93241.1"/>
    </source>
</evidence>